<dbReference type="RefSeq" id="XP_033586800.1">
    <property type="nucleotide sequence ID" value="XM_033738102.1"/>
</dbReference>
<reference evidence="2" key="1">
    <citation type="journal article" date="2020" name="Stud. Mycol.">
        <title>101 Dothideomycetes genomes: a test case for predicting lifestyles and emergence of pathogens.</title>
        <authorList>
            <person name="Haridas S."/>
            <person name="Albert R."/>
            <person name="Binder M."/>
            <person name="Bloem J."/>
            <person name="Labutti K."/>
            <person name="Salamov A."/>
            <person name="Andreopoulos B."/>
            <person name="Baker S."/>
            <person name="Barry K."/>
            <person name="Bills G."/>
            <person name="Bluhm B."/>
            <person name="Cannon C."/>
            <person name="Castanera R."/>
            <person name="Culley D."/>
            <person name="Daum C."/>
            <person name="Ezra D."/>
            <person name="Gonzalez J."/>
            <person name="Henrissat B."/>
            <person name="Kuo A."/>
            <person name="Liang C."/>
            <person name="Lipzen A."/>
            <person name="Lutzoni F."/>
            <person name="Magnuson J."/>
            <person name="Mondo S."/>
            <person name="Nolan M."/>
            <person name="Ohm R."/>
            <person name="Pangilinan J."/>
            <person name="Park H.-J."/>
            <person name="Ramirez L."/>
            <person name="Alfaro M."/>
            <person name="Sun H."/>
            <person name="Tritt A."/>
            <person name="Yoshinaga Y."/>
            <person name="Zwiers L.-H."/>
            <person name="Turgeon B."/>
            <person name="Goodwin S."/>
            <person name="Spatafora J."/>
            <person name="Crous P."/>
            <person name="Grigoriev I."/>
        </authorList>
    </citation>
    <scope>NUCLEOTIDE SEQUENCE</scope>
    <source>
        <strain evidence="2">CBS 113389</strain>
    </source>
</reference>
<gene>
    <name evidence="2" type="ORF">BDY17DRAFT_34641</name>
</gene>
<evidence type="ECO:0000313" key="3">
    <source>
        <dbReference type="Proteomes" id="UP000799767"/>
    </source>
</evidence>
<evidence type="ECO:0000313" key="2">
    <source>
        <dbReference type="EMBL" id="KAF2480230.1"/>
    </source>
</evidence>
<feature type="region of interest" description="Disordered" evidence="1">
    <location>
        <begin position="78"/>
        <end position="110"/>
    </location>
</feature>
<feature type="compositionally biased region" description="Basic and acidic residues" evidence="1">
    <location>
        <begin position="8"/>
        <end position="20"/>
    </location>
</feature>
<feature type="region of interest" description="Disordered" evidence="1">
    <location>
        <begin position="129"/>
        <end position="168"/>
    </location>
</feature>
<dbReference type="AlphaFoldDB" id="A0A6A6PJK3"/>
<dbReference type="EMBL" id="MU001640">
    <property type="protein sequence ID" value="KAF2480230.1"/>
    <property type="molecule type" value="Genomic_DNA"/>
</dbReference>
<sequence length="168" mass="17845">MGGGKMGEIGERAGRDGRDDGVEEDALDGGIGKASAAGQARMVMHPSNQEMPARVYTKRFWGVSEGRLLAFDATSVSTARQARPHHLKTRSVVAPPLPRRRFETGGHATSPPTSLLAGMLSVPLVPHPQFPDAPTRPANGMGGPNNPTRDVTGLQHSTRYRSTLSLAT</sequence>
<dbReference type="Proteomes" id="UP000799767">
    <property type="component" value="Unassembled WGS sequence"/>
</dbReference>
<keyword evidence="3" id="KW-1185">Reference proteome</keyword>
<proteinExistence type="predicted"/>
<protein>
    <submittedName>
        <fullName evidence="2">Uncharacterized protein</fullName>
    </submittedName>
</protein>
<name>A0A6A6PJK3_9PEZI</name>
<feature type="region of interest" description="Disordered" evidence="1">
    <location>
        <begin position="1"/>
        <end position="40"/>
    </location>
</feature>
<evidence type="ECO:0000256" key="1">
    <source>
        <dbReference type="SAM" id="MobiDB-lite"/>
    </source>
</evidence>
<feature type="compositionally biased region" description="Polar residues" evidence="1">
    <location>
        <begin position="145"/>
        <end position="168"/>
    </location>
</feature>
<organism evidence="2 3">
    <name type="scientific">Neohortaea acidophila</name>
    <dbReference type="NCBI Taxonomy" id="245834"/>
    <lineage>
        <taxon>Eukaryota</taxon>
        <taxon>Fungi</taxon>
        <taxon>Dikarya</taxon>
        <taxon>Ascomycota</taxon>
        <taxon>Pezizomycotina</taxon>
        <taxon>Dothideomycetes</taxon>
        <taxon>Dothideomycetidae</taxon>
        <taxon>Mycosphaerellales</taxon>
        <taxon>Teratosphaeriaceae</taxon>
        <taxon>Neohortaea</taxon>
    </lineage>
</organism>
<dbReference type="GeneID" id="54479104"/>
<accession>A0A6A6PJK3</accession>